<feature type="region of interest" description="Disordered" evidence="1">
    <location>
        <begin position="130"/>
        <end position="150"/>
    </location>
</feature>
<feature type="compositionally biased region" description="Low complexity" evidence="1">
    <location>
        <begin position="131"/>
        <end position="142"/>
    </location>
</feature>
<name>A0A9X0XFJ4_9BURK</name>
<organism evidence="3 4">
    <name type="scientific">Aquariibacter lacus</name>
    <dbReference type="NCBI Taxonomy" id="2801332"/>
    <lineage>
        <taxon>Bacteria</taxon>
        <taxon>Pseudomonadati</taxon>
        <taxon>Pseudomonadota</taxon>
        <taxon>Betaproteobacteria</taxon>
        <taxon>Burkholderiales</taxon>
        <taxon>Sphaerotilaceae</taxon>
        <taxon>Aquariibacter</taxon>
    </lineage>
</organism>
<comment type="caution">
    <text evidence="3">The sequence shown here is derived from an EMBL/GenBank/DDBJ whole genome shotgun (WGS) entry which is preliminary data.</text>
</comment>
<dbReference type="Gene3D" id="1.10.10.880">
    <property type="entry name" value="Anti sigma-E protein RseA, N-terminal domain"/>
    <property type="match status" value="1"/>
</dbReference>
<dbReference type="CDD" id="cd16328">
    <property type="entry name" value="RseA_N"/>
    <property type="match status" value="1"/>
</dbReference>
<dbReference type="PANTHER" id="PTHR38104:SF1">
    <property type="entry name" value="ANTI-SIGMA-E FACTOR RSEA"/>
    <property type="match status" value="1"/>
</dbReference>
<dbReference type="InterPro" id="IPR036147">
    <property type="entry name" value="Anti-sigma_E_RseA_N_sf"/>
</dbReference>
<evidence type="ECO:0000259" key="2">
    <source>
        <dbReference type="Pfam" id="PF03872"/>
    </source>
</evidence>
<feature type="domain" description="Anti sigma-E protein RseA N-terminal" evidence="2">
    <location>
        <begin position="12"/>
        <end position="96"/>
    </location>
</feature>
<dbReference type="Proteomes" id="UP000643207">
    <property type="component" value="Unassembled WGS sequence"/>
</dbReference>
<reference evidence="3 4" key="1">
    <citation type="submission" date="2021-01" db="EMBL/GenBank/DDBJ databases">
        <title>Piscinibacter sp. Jin2 Genome sequencing and assembly.</title>
        <authorList>
            <person name="Kim I."/>
        </authorList>
    </citation>
    <scope>NUCLEOTIDE SEQUENCE [LARGE SCALE GENOMIC DNA]</scope>
    <source>
        <strain evidence="3 4">Jin2</strain>
    </source>
</reference>
<dbReference type="PANTHER" id="PTHR38104">
    <property type="match status" value="1"/>
</dbReference>
<dbReference type="EMBL" id="JAERRA010000002">
    <property type="protein sequence ID" value="MBL0720666.1"/>
    <property type="molecule type" value="Genomic_DNA"/>
</dbReference>
<dbReference type="SUPFAM" id="SSF89069">
    <property type="entry name" value="N-terminal, cytoplasmic domain of anti-sigmaE factor RseA"/>
    <property type="match status" value="1"/>
</dbReference>
<evidence type="ECO:0000256" key="1">
    <source>
        <dbReference type="SAM" id="MobiDB-lite"/>
    </source>
</evidence>
<gene>
    <name evidence="3" type="ORF">JI742_12300</name>
</gene>
<dbReference type="RefSeq" id="WP_201827284.1">
    <property type="nucleotide sequence ID" value="NZ_JAERRA010000002.1"/>
</dbReference>
<dbReference type="Pfam" id="PF03872">
    <property type="entry name" value="RseA_N"/>
    <property type="match status" value="1"/>
</dbReference>
<accession>A0A9X0XFJ4</accession>
<dbReference type="GO" id="GO:0016989">
    <property type="term" value="F:sigma factor antagonist activity"/>
    <property type="evidence" value="ECO:0007669"/>
    <property type="project" value="InterPro"/>
</dbReference>
<protein>
    <submittedName>
        <fullName evidence="3">Sigma-E factor negative regulatory protein</fullName>
    </submittedName>
</protein>
<sequence>MNPQSPPADARQAERLSALVDGEALPDEVSGLMSDWRSDPALRKRWHDYQLIGDVLRSDDLAAAPGHDAAFLQRLRERLAQEPAVLAPAPRPQPLSRRPRPGRWAASAAVAAACVMVIGALIVTRGPGEDAAAPQLASAPPAESRPVLVGPDLPQALATSAVTGAETGGLLRDAGLDHYLAAHKQFADRIGSGEPSPFLRSAAHADAER</sequence>
<feature type="region of interest" description="Disordered" evidence="1">
    <location>
        <begin position="189"/>
        <end position="209"/>
    </location>
</feature>
<dbReference type="AlphaFoldDB" id="A0A9X0XFJ4"/>
<proteinExistence type="predicted"/>
<dbReference type="InterPro" id="IPR052383">
    <property type="entry name" value="Anti-sigma-E_RseA-like"/>
</dbReference>
<evidence type="ECO:0000313" key="3">
    <source>
        <dbReference type="EMBL" id="MBL0720666.1"/>
    </source>
</evidence>
<dbReference type="InterPro" id="IPR005572">
    <property type="entry name" value="Anti-sigma_E_RseA_N"/>
</dbReference>
<evidence type="ECO:0000313" key="4">
    <source>
        <dbReference type="Proteomes" id="UP000643207"/>
    </source>
</evidence>
<keyword evidence="4" id="KW-1185">Reference proteome</keyword>